<evidence type="ECO:0000313" key="6">
    <source>
        <dbReference type="Proteomes" id="UP000644699"/>
    </source>
</evidence>
<sequence length="508" mass="54313">MVCPTGRMPNAGSRAMLIALALTLLAPTVLRAEEQSTRGLGRTTSSAATEAATEEVSDLFQNLLANDDNRIVGGSKAKPGQWKSMVAIMVKGPNLKTTSICGGTIIDKQWVLTAAHCVAGMEDALAKLKGARFFVRGGVSNLSRKGFDIEIDRSLRHDSYTRLEQHNDVGLLHLATSANAPVQPLIGEGLHPRLVAPPHMATVIGYGATSWEGDGSPDLLQLDVPIVATQQCTEAYGTKIDGSNFCAGFPEGGRDSCQGDSGGPLYLPDPDGGPMVQAGIVSFGRGCAEAKYPGVYASVAKFQGWILKHVPNARFIEPKPQGESPVVAASKPLVTGAPVPQKPSELAQLTIDIAQGTKVRLDSYIDVRVVSSVPGNLALFNTDSDGRSYQIFPTNKMPSKNGDGSRAHVEAGETVLIPSPEMRDAGYRFRVTPPTGRNWLTALVVPERVKADDLLGRYADGATIDGKDLTRLIDDLIQREKETRDLTAQAIPPATDRARAVLEYRINR</sequence>
<dbReference type="AlphaFoldDB" id="A0A917ED05"/>
<evidence type="ECO:0000259" key="4">
    <source>
        <dbReference type="PROSITE" id="PS50240"/>
    </source>
</evidence>
<dbReference type="InterPro" id="IPR043504">
    <property type="entry name" value="Peptidase_S1_PA_chymotrypsin"/>
</dbReference>
<dbReference type="Pfam" id="PF00089">
    <property type="entry name" value="Trypsin"/>
    <property type="match status" value="1"/>
</dbReference>
<protein>
    <recommendedName>
        <fullName evidence="4">Peptidase S1 domain-containing protein</fullName>
    </recommendedName>
</protein>
<evidence type="ECO:0000256" key="3">
    <source>
        <dbReference type="RuleBase" id="RU363034"/>
    </source>
</evidence>
<keyword evidence="3" id="KW-0645">Protease</keyword>
<keyword evidence="2" id="KW-1015">Disulfide bond</keyword>
<dbReference type="PANTHER" id="PTHR24276:SF98">
    <property type="entry name" value="FI18310P1-RELATED"/>
    <property type="match status" value="1"/>
</dbReference>
<dbReference type="PROSITE" id="PS00135">
    <property type="entry name" value="TRYPSIN_SER"/>
    <property type="match status" value="1"/>
</dbReference>
<dbReference type="InterPro" id="IPR033116">
    <property type="entry name" value="TRYPSIN_SER"/>
</dbReference>
<dbReference type="SMART" id="SM00020">
    <property type="entry name" value="Tryp_SPc"/>
    <property type="match status" value="1"/>
</dbReference>
<accession>A0A917ED05</accession>
<dbReference type="Proteomes" id="UP000644699">
    <property type="component" value="Unassembled WGS sequence"/>
</dbReference>
<name>A0A917ED05_9HYPH</name>
<dbReference type="GO" id="GO:0004252">
    <property type="term" value="F:serine-type endopeptidase activity"/>
    <property type="evidence" value="ECO:0007669"/>
    <property type="project" value="InterPro"/>
</dbReference>
<keyword evidence="6" id="KW-1185">Reference proteome</keyword>
<dbReference type="PANTHER" id="PTHR24276">
    <property type="entry name" value="POLYSERASE-RELATED"/>
    <property type="match status" value="1"/>
</dbReference>
<reference evidence="5" key="2">
    <citation type="submission" date="2020-09" db="EMBL/GenBank/DDBJ databases">
        <authorList>
            <person name="Sun Q."/>
            <person name="Zhou Y."/>
        </authorList>
    </citation>
    <scope>NUCLEOTIDE SEQUENCE</scope>
    <source>
        <strain evidence="5">CGMCC 1.15367</strain>
    </source>
</reference>
<dbReference type="PRINTS" id="PR00722">
    <property type="entry name" value="CHYMOTRYPSIN"/>
</dbReference>
<dbReference type="CDD" id="cd00190">
    <property type="entry name" value="Tryp_SPc"/>
    <property type="match status" value="1"/>
</dbReference>
<dbReference type="PROSITE" id="PS00134">
    <property type="entry name" value="TRYPSIN_HIS"/>
    <property type="match status" value="1"/>
</dbReference>
<dbReference type="InterPro" id="IPR001314">
    <property type="entry name" value="Peptidase_S1A"/>
</dbReference>
<dbReference type="InterPro" id="IPR025493">
    <property type="entry name" value="DUF4384"/>
</dbReference>
<keyword evidence="3" id="KW-0378">Hydrolase</keyword>
<dbReference type="PROSITE" id="PS50240">
    <property type="entry name" value="TRYPSIN_DOM"/>
    <property type="match status" value="1"/>
</dbReference>
<comment type="similarity">
    <text evidence="1">Belongs to the peptidase S1 family.</text>
</comment>
<proteinExistence type="inferred from homology"/>
<gene>
    <name evidence="5" type="ORF">GCM10011390_50000</name>
</gene>
<dbReference type="EMBL" id="BMIQ01000014">
    <property type="protein sequence ID" value="GGE24549.1"/>
    <property type="molecule type" value="Genomic_DNA"/>
</dbReference>
<dbReference type="Gene3D" id="2.40.10.10">
    <property type="entry name" value="Trypsin-like serine proteases"/>
    <property type="match status" value="1"/>
</dbReference>
<evidence type="ECO:0000256" key="1">
    <source>
        <dbReference type="ARBA" id="ARBA00007664"/>
    </source>
</evidence>
<dbReference type="InterPro" id="IPR018114">
    <property type="entry name" value="TRYPSIN_HIS"/>
</dbReference>
<dbReference type="Pfam" id="PF14326">
    <property type="entry name" value="DUF4384"/>
    <property type="match status" value="1"/>
</dbReference>
<dbReference type="InterPro" id="IPR001254">
    <property type="entry name" value="Trypsin_dom"/>
</dbReference>
<dbReference type="InterPro" id="IPR009003">
    <property type="entry name" value="Peptidase_S1_PA"/>
</dbReference>
<evidence type="ECO:0000256" key="2">
    <source>
        <dbReference type="ARBA" id="ARBA00023157"/>
    </source>
</evidence>
<dbReference type="SUPFAM" id="SSF50494">
    <property type="entry name" value="Trypsin-like serine proteases"/>
    <property type="match status" value="1"/>
</dbReference>
<reference evidence="5" key="1">
    <citation type="journal article" date="2014" name="Int. J. Syst. Evol. Microbiol.">
        <title>Complete genome sequence of Corynebacterium casei LMG S-19264T (=DSM 44701T), isolated from a smear-ripened cheese.</title>
        <authorList>
            <consortium name="US DOE Joint Genome Institute (JGI-PGF)"/>
            <person name="Walter F."/>
            <person name="Albersmeier A."/>
            <person name="Kalinowski J."/>
            <person name="Ruckert C."/>
        </authorList>
    </citation>
    <scope>NUCLEOTIDE SEQUENCE</scope>
    <source>
        <strain evidence="5">CGMCC 1.15367</strain>
    </source>
</reference>
<organism evidence="5 6">
    <name type="scientific">Aureimonas endophytica</name>
    <dbReference type="NCBI Taxonomy" id="2027858"/>
    <lineage>
        <taxon>Bacteria</taxon>
        <taxon>Pseudomonadati</taxon>
        <taxon>Pseudomonadota</taxon>
        <taxon>Alphaproteobacteria</taxon>
        <taxon>Hyphomicrobiales</taxon>
        <taxon>Aurantimonadaceae</taxon>
        <taxon>Aureimonas</taxon>
    </lineage>
</organism>
<evidence type="ECO:0000313" key="5">
    <source>
        <dbReference type="EMBL" id="GGE24549.1"/>
    </source>
</evidence>
<dbReference type="GO" id="GO:0006508">
    <property type="term" value="P:proteolysis"/>
    <property type="evidence" value="ECO:0007669"/>
    <property type="project" value="UniProtKB-KW"/>
</dbReference>
<dbReference type="FunFam" id="2.40.10.10:FF:000002">
    <property type="entry name" value="Transmembrane protease serine"/>
    <property type="match status" value="1"/>
</dbReference>
<feature type="domain" description="Peptidase S1" evidence="4">
    <location>
        <begin position="71"/>
        <end position="311"/>
    </location>
</feature>
<dbReference type="InterPro" id="IPR050430">
    <property type="entry name" value="Peptidase_S1"/>
</dbReference>
<comment type="caution">
    <text evidence="5">The sequence shown here is derived from an EMBL/GenBank/DDBJ whole genome shotgun (WGS) entry which is preliminary data.</text>
</comment>
<keyword evidence="3" id="KW-0720">Serine protease</keyword>